<comment type="subcellular location">
    <subcellularLocation>
        <location evidence="1">Cell envelope</location>
    </subcellularLocation>
</comment>
<dbReference type="PANTHER" id="PTHR42852:SF6">
    <property type="entry name" value="THIOL:DISULFIDE INTERCHANGE PROTEIN DSBE"/>
    <property type="match status" value="1"/>
</dbReference>
<dbReference type="Gene3D" id="3.40.30.10">
    <property type="entry name" value="Glutaredoxin"/>
    <property type="match status" value="1"/>
</dbReference>
<keyword evidence="4" id="KW-1015">Disulfide bond</keyword>
<evidence type="ECO:0000313" key="9">
    <source>
        <dbReference type="Proteomes" id="UP000218690"/>
    </source>
</evidence>
<evidence type="ECO:0000256" key="2">
    <source>
        <dbReference type="ARBA" id="ARBA00022748"/>
    </source>
</evidence>
<evidence type="ECO:0000259" key="7">
    <source>
        <dbReference type="PROSITE" id="PS51352"/>
    </source>
</evidence>
<dbReference type="PANTHER" id="PTHR42852">
    <property type="entry name" value="THIOL:DISULFIDE INTERCHANGE PROTEIN DSBE"/>
    <property type="match status" value="1"/>
</dbReference>
<evidence type="ECO:0000256" key="1">
    <source>
        <dbReference type="ARBA" id="ARBA00004196"/>
    </source>
</evidence>
<dbReference type="InterPro" id="IPR036249">
    <property type="entry name" value="Thioredoxin-like_sf"/>
</dbReference>
<feature type="region of interest" description="Disordered" evidence="6">
    <location>
        <begin position="45"/>
        <end position="65"/>
    </location>
</feature>
<name>A0A2A4AGX4_9CORY</name>
<proteinExistence type="predicted"/>
<organism evidence="8 9">
    <name type="scientific">Corynebacterium accolens</name>
    <dbReference type="NCBI Taxonomy" id="38284"/>
    <lineage>
        <taxon>Bacteria</taxon>
        <taxon>Bacillati</taxon>
        <taxon>Actinomycetota</taxon>
        <taxon>Actinomycetes</taxon>
        <taxon>Mycobacteriales</taxon>
        <taxon>Corynebacteriaceae</taxon>
        <taxon>Corynebacterium</taxon>
    </lineage>
</organism>
<dbReference type="AlphaFoldDB" id="A0A2A4AGX4"/>
<dbReference type="GO" id="GO:0016491">
    <property type="term" value="F:oxidoreductase activity"/>
    <property type="evidence" value="ECO:0007669"/>
    <property type="project" value="InterPro"/>
</dbReference>
<comment type="caution">
    <text evidence="8">The sequence shown here is derived from an EMBL/GenBank/DDBJ whole genome shotgun (WGS) entry which is preliminary data.</text>
</comment>
<evidence type="ECO:0000256" key="4">
    <source>
        <dbReference type="ARBA" id="ARBA00023157"/>
    </source>
</evidence>
<evidence type="ECO:0000256" key="6">
    <source>
        <dbReference type="SAM" id="MobiDB-lite"/>
    </source>
</evidence>
<evidence type="ECO:0000313" key="8">
    <source>
        <dbReference type="EMBL" id="PCC81731.1"/>
    </source>
</evidence>
<keyword evidence="5" id="KW-0676">Redox-active center</keyword>
<gene>
    <name evidence="8" type="ORF">COM45_12265</name>
</gene>
<dbReference type="EMBL" id="NWBP01000038">
    <property type="protein sequence ID" value="PCC81731.1"/>
    <property type="molecule type" value="Genomic_DNA"/>
</dbReference>
<keyword evidence="3" id="KW-0735">Signal-anchor</keyword>
<keyword evidence="2" id="KW-0201">Cytochrome c-type biogenesis</keyword>
<dbReference type="GO" id="GO:0017004">
    <property type="term" value="P:cytochrome complex assembly"/>
    <property type="evidence" value="ECO:0007669"/>
    <property type="project" value="UniProtKB-KW"/>
</dbReference>
<sequence>MSGRGSKVLRMNRPNVYVIGSLIAAVLVALVAFVGARSLLGAGQDSANSASNSSQNAAQNAAQGADQSATAGVGANADVAKRPACPEGPVAGVELECLGAQAKGKAKDVQVINVWAWWCEPCRAELPYVRQIADEHPEWSVVGVHADKNAANGAAFLEDLGVNLASYQDSDNSFAGTLGLPGVIPVTVVAYKGEVKKQYVKPFKSAEELEKAVEEALR</sequence>
<dbReference type="PROSITE" id="PS51352">
    <property type="entry name" value="THIOREDOXIN_2"/>
    <property type="match status" value="1"/>
</dbReference>
<dbReference type="InterPro" id="IPR013740">
    <property type="entry name" value="Redoxin"/>
</dbReference>
<dbReference type="GO" id="GO:0030313">
    <property type="term" value="C:cell envelope"/>
    <property type="evidence" value="ECO:0007669"/>
    <property type="project" value="UniProtKB-SubCell"/>
</dbReference>
<dbReference type="InterPro" id="IPR013766">
    <property type="entry name" value="Thioredoxin_domain"/>
</dbReference>
<evidence type="ECO:0000256" key="3">
    <source>
        <dbReference type="ARBA" id="ARBA00022968"/>
    </source>
</evidence>
<dbReference type="CDD" id="cd02966">
    <property type="entry name" value="TlpA_like_family"/>
    <property type="match status" value="1"/>
</dbReference>
<dbReference type="SUPFAM" id="SSF52833">
    <property type="entry name" value="Thioredoxin-like"/>
    <property type="match status" value="1"/>
</dbReference>
<feature type="domain" description="Thioredoxin" evidence="7">
    <location>
        <begin position="71"/>
        <end position="218"/>
    </location>
</feature>
<evidence type="ECO:0000256" key="5">
    <source>
        <dbReference type="ARBA" id="ARBA00023284"/>
    </source>
</evidence>
<protein>
    <recommendedName>
        <fullName evidence="7">Thioredoxin domain-containing protein</fullName>
    </recommendedName>
</protein>
<dbReference type="Proteomes" id="UP000218690">
    <property type="component" value="Unassembled WGS sequence"/>
</dbReference>
<keyword evidence="3" id="KW-0812">Transmembrane</keyword>
<dbReference type="InterPro" id="IPR017937">
    <property type="entry name" value="Thioredoxin_CS"/>
</dbReference>
<dbReference type="InterPro" id="IPR050553">
    <property type="entry name" value="Thioredoxin_ResA/DsbE_sf"/>
</dbReference>
<dbReference type="PROSITE" id="PS00194">
    <property type="entry name" value="THIOREDOXIN_1"/>
    <property type="match status" value="1"/>
</dbReference>
<accession>A0A2A4AGX4</accession>
<reference evidence="8 9" key="1">
    <citation type="submission" date="2017-09" db="EMBL/GenBank/DDBJ databases">
        <title>Draft Genome Sequence of Corynebacterium accolens AH4003.</title>
        <authorList>
            <person name="Chen Y."/>
            <person name="Oosthuysen W.F."/>
            <person name="Kelley S."/>
            <person name="Horswill A."/>
        </authorList>
    </citation>
    <scope>NUCLEOTIDE SEQUENCE [LARGE SCALE GENOMIC DNA]</scope>
    <source>
        <strain evidence="8 9">AH4003</strain>
    </source>
</reference>
<dbReference type="Pfam" id="PF08534">
    <property type="entry name" value="Redoxin"/>
    <property type="match status" value="1"/>
</dbReference>